<name>A0A2N9XFI7_9NEIS</name>
<accession>A0A2N9XFI7</accession>
<dbReference type="EMBL" id="MEIP01000020">
    <property type="protein sequence ID" value="PIT47074.1"/>
    <property type="molecule type" value="Genomic_DNA"/>
</dbReference>
<comment type="caution">
    <text evidence="1">The sequence shown here is derived from an EMBL/GenBank/DDBJ whole genome shotgun (WGS) entry which is preliminary data.</text>
</comment>
<sequence>MKAVLQQLAQAQLGEAWTLAEMVPDRKLEKYDSYLPENLQLMGYASQAFDISATQKWLQQFADTKPELSQT</sequence>
<organism evidence="1 2">
    <name type="scientific">Snodgrassella alvi</name>
    <dbReference type="NCBI Taxonomy" id="1196083"/>
    <lineage>
        <taxon>Bacteria</taxon>
        <taxon>Pseudomonadati</taxon>
        <taxon>Pseudomonadota</taxon>
        <taxon>Betaproteobacteria</taxon>
        <taxon>Neisseriales</taxon>
        <taxon>Neisseriaceae</taxon>
        <taxon>Snodgrassella</taxon>
    </lineage>
</organism>
<proteinExistence type="predicted"/>
<dbReference type="AlphaFoldDB" id="A0A2N9XFI7"/>
<evidence type="ECO:0000313" key="1">
    <source>
        <dbReference type="EMBL" id="PIT47074.1"/>
    </source>
</evidence>
<evidence type="ECO:0000313" key="2">
    <source>
        <dbReference type="Proteomes" id="UP000229970"/>
    </source>
</evidence>
<reference evidence="1 2" key="1">
    <citation type="journal article" date="2017" name="MBio">
        <title>Type VI secretion-mediated competition in the bee gut microbiome.</title>
        <authorList>
            <person name="Steele M.I."/>
            <person name="Kwong W.K."/>
            <person name="Powell J.E."/>
            <person name="Whiteley M."/>
            <person name="Moran N.A."/>
        </authorList>
    </citation>
    <scope>NUCLEOTIDE SEQUENCE [LARGE SCALE GENOMIC DNA]</scope>
    <source>
        <strain evidence="1 2">Ruf1-X</strain>
    </source>
</reference>
<dbReference type="Proteomes" id="UP000229970">
    <property type="component" value="Unassembled WGS sequence"/>
</dbReference>
<protein>
    <submittedName>
        <fullName evidence="1">Uncharacterized protein</fullName>
    </submittedName>
</protein>
<gene>
    <name evidence="1" type="ORF">BHC46_07945</name>
</gene>